<comment type="caution">
    <text evidence="1">The sequence shown here is derived from an EMBL/GenBank/DDBJ whole genome shotgun (WGS) entry which is preliminary data.</text>
</comment>
<evidence type="ECO:0000313" key="2">
    <source>
        <dbReference type="Proteomes" id="UP001285244"/>
    </source>
</evidence>
<dbReference type="EMBL" id="JALBUS010000005">
    <property type="protein sequence ID" value="MDX8417148.1"/>
    <property type="molecule type" value="Genomic_DNA"/>
</dbReference>
<gene>
    <name evidence="1" type="ORF">MOZ64_04740</name>
</gene>
<keyword evidence="2" id="KW-1185">Reference proteome</keyword>
<reference evidence="1 2" key="1">
    <citation type="submission" date="2022-03" db="EMBL/GenBank/DDBJ databases">
        <title>Novel taxa within the pig intestine.</title>
        <authorList>
            <person name="Wylensek D."/>
            <person name="Bishof K."/>
            <person name="Afrizal A."/>
            <person name="Clavel T."/>
        </authorList>
    </citation>
    <scope>NUCLEOTIDE SEQUENCE [LARGE SCALE GENOMIC DNA]</scope>
    <source>
        <strain evidence="1 2">Cla-KB-P134</strain>
    </source>
</reference>
<dbReference type="Proteomes" id="UP001285244">
    <property type="component" value="Unassembled WGS sequence"/>
</dbReference>
<proteinExistence type="predicted"/>
<evidence type="ECO:0008006" key="3">
    <source>
        <dbReference type="Google" id="ProtNLM"/>
    </source>
</evidence>
<organism evidence="1 2">
    <name type="scientific">Absicoccus intestinalis</name>
    <dbReference type="NCBI Taxonomy" id="2926319"/>
    <lineage>
        <taxon>Bacteria</taxon>
        <taxon>Bacillati</taxon>
        <taxon>Bacillota</taxon>
        <taxon>Erysipelotrichia</taxon>
        <taxon>Erysipelotrichales</taxon>
        <taxon>Erysipelotrichaceae</taxon>
        <taxon>Absicoccus</taxon>
    </lineage>
</organism>
<name>A0ABU4WN00_9FIRM</name>
<sequence length="46" mass="4981">MSTFIVGAILVILIYFAVRHMRKTGTGCCDTKDSCSSGSCPHCQNK</sequence>
<accession>A0ABU4WN00</accession>
<protein>
    <recommendedName>
        <fullName evidence="3">FeoB-associated Cys-rich membrane protein</fullName>
    </recommendedName>
</protein>
<dbReference type="RefSeq" id="WP_320325442.1">
    <property type="nucleotide sequence ID" value="NZ_JALBUS010000005.1"/>
</dbReference>
<evidence type="ECO:0000313" key="1">
    <source>
        <dbReference type="EMBL" id="MDX8417148.1"/>
    </source>
</evidence>